<keyword evidence="1" id="KW-0175">Coiled coil</keyword>
<accession>A0AAW1GN58</accession>
<dbReference type="Pfam" id="PF03478">
    <property type="entry name" value="Beta-prop_KIB1-4"/>
    <property type="match status" value="1"/>
</dbReference>
<feature type="compositionally biased region" description="Basic and acidic residues" evidence="2">
    <location>
        <begin position="368"/>
        <end position="377"/>
    </location>
</feature>
<feature type="compositionally biased region" description="Low complexity" evidence="2">
    <location>
        <begin position="499"/>
        <end position="509"/>
    </location>
</feature>
<dbReference type="Pfam" id="PF05278">
    <property type="entry name" value="PEARLI-4"/>
    <property type="match status" value="1"/>
</dbReference>
<name>A0AAW1GN58_SAPOF</name>
<evidence type="ECO:0000256" key="1">
    <source>
        <dbReference type="SAM" id="Coils"/>
    </source>
</evidence>
<dbReference type="EMBL" id="JBDFQZ010000014">
    <property type="protein sequence ID" value="KAK9666255.1"/>
    <property type="molecule type" value="Genomic_DNA"/>
</dbReference>
<evidence type="ECO:0000313" key="4">
    <source>
        <dbReference type="EMBL" id="KAK9666255.1"/>
    </source>
</evidence>
<feature type="coiled-coil region" evidence="1">
    <location>
        <begin position="630"/>
        <end position="664"/>
    </location>
</feature>
<gene>
    <name evidence="4" type="ORF">RND81_14G171700</name>
</gene>
<evidence type="ECO:0000256" key="2">
    <source>
        <dbReference type="SAM" id="MobiDB-lite"/>
    </source>
</evidence>
<dbReference type="InterPro" id="IPR051304">
    <property type="entry name" value="SCF_F-box_domain"/>
</dbReference>
<dbReference type="Proteomes" id="UP001443914">
    <property type="component" value="Unassembled WGS sequence"/>
</dbReference>
<dbReference type="InterPro" id="IPR007942">
    <property type="entry name" value="PLipase-like"/>
</dbReference>
<organism evidence="4 5">
    <name type="scientific">Saponaria officinalis</name>
    <name type="common">Common soapwort</name>
    <name type="synonym">Lychnis saponaria</name>
    <dbReference type="NCBI Taxonomy" id="3572"/>
    <lineage>
        <taxon>Eukaryota</taxon>
        <taxon>Viridiplantae</taxon>
        <taxon>Streptophyta</taxon>
        <taxon>Embryophyta</taxon>
        <taxon>Tracheophyta</taxon>
        <taxon>Spermatophyta</taxon>
        <taxon>Magnoliopsida</taxon>
        <taxon>eudicotyledons</taxon>
        <taxon>Gunneridae</taxon>
        <taxon>Pentapetalae</taxon>
        <taxon>Caryophyllales</taxon>
        <taxon>Caryophyllaceae</taxon>
        <taxon>Caryophylleae</taxon>
        <taxon>Saponaria</taxon>
    </lineage>
</organism>
<reference evidence="4" key="1">
    <citation type="submission" date="2024-03" db="EMBL/GenBank/DDBJ databases">
        <title>WGS assembly of Saponaria officinalis var. Norfolk2.</title>
        <authorList>
            <person name="Jenkins J."/>
            <person name="Shu S."/>
            <person name="Grimwood J."/>
            <person name="Barry K."/>
            <person name="Goodstein D."/>
            <person name="Schmutz J."/>
            <person name="Leebens-Mack J."/>
            <person name="Osbourn A."/>
        </authorList>
    </citation>
    <scope>NUCLEOTIDE SEQUENCE [LARGE SCALE GENOMIC DNA]</scope>
    <source>
        <strain evidence="4">JIC</strain>
    </source>
</reference>
<evidence type="ECO:0000259" key="3">
    <source>
        <dbReference type="Pfam" id="PF03478"/>
    </source>
</evidence>
<protein>
    <recommendedName>
        <fullName evidence="3">KIB1-4 beta-propeller domain-containing protein</fullName>
    </recommendedName>
</protein>
<evidence type="ECO:0000313" key="5">
    <source>
        <dbReference type="Proteomes" id="UP001443914"/>
    </source>
</evidence>
<dbReference type="PANTHER" id="PTHR47123:SF6">
    <property type="entry name" value="F-BOX PROTEIN SKIP23-LIKE ISOFORM X1"/>
    <property type="match status" value="1"/>
</dbReference>
<feature type="region of interest" description="Disordered" evidence="2">
    <location>
        <begin position="486"/>
        <end position="509"/>
    </location>
</feature>
<comment type="caution">
    <text evidence="4">The sequence shown here is derived from an EMBL/GenBank/DDBJ whole genome shotgun (WGS) entry which is preliminary data.</text>
</comment>
<sequence length="682" mass="76987">MRIKGHSGRSNATFLSPILPQNSHFSDQFDDEPAFTRRRHWNILTTTVFSLSSSTSTATPWPYAAVDGADADEQQFLHPLTLKPHNFPKNFNLHNFEINTLTSFHHTNISFDKLVIPPPSSGILSDDTMLVLYSGGKLFGRFPLVAEEKSPEWVTFSDELFDDIVVFKARAYAVDRLGKLYVINNNVKSRRLYLGKTLINRQITPWQGGVGWRKRLVADERDLYVVVREVEKLFRVFKFIRRLKSSYWIEVKGFDDGRVLFVSKDCCFFMDGFGGREYENCIVFSESSFPEYRMSGCWEYNCGDGIRVFRFSDGNFGRVGGSVGFPKIDWSPPSWVFDVGSCMSSPSRAQSEREPDEDEGLDSNGKGETSDLKHSNIGDEEQDEEKHSNSGDEEEHEVMELDLDSQDDQEQDERGSDPDIQDQDDGILQCDSDSQENQDEEMHSDDNIEGDASLQEDVPPSLFASVSSDEEEVTRTILPVNDVNEAVEKESSRENIAPSESNCCTSSTSKSCEGDSTTTKFEGFDIRSDLVPALQKIWRNHGNITENSTMRSGDIIASALESLATMVQILKNNSVESLSDCQADYLSSTLSDLQCMRFRVHWLTSFVEKAVKLHKSKALVDSLNNQSQLRSQVKERKAVLLDEIAKLMKEENKLMAEMAKVSKLIPFSWQVKLDEPLGSGLT</sequence>
<feature type="region of interest" description="Disordered" evidence="2">
    <location>
        <begin position="341"/>
        <end position="454"/>
    </location>
</feature>
<proteinExistence type="predicted"/>
<dbReference type="InterPro" id="IPR005174">
    <property type="entry name" value="KIB1-4_b-propeller"/>
</dbReference>
<dbReference type="AlphaFoldDB" id="A0AAW1GN58"/>
<feature type="domain" description="KIB1-4 beta-propeller" evidence="3">
    <location>
        <begin position="71"/>
        <end position="290"/>
    </location>
</feature>
<feature type="compositionally biased region" description="Acidic residues" evidence="2">
    <location>
        <begin position="391"/>
        <end position="411"/>
    </location>
</feature>
<keyword evidence="5" id="KW-1185">Reference proteome</keyword>
<dbReference type="PANTHER" id="PTHR47123">
    <property type="entry name" value="F-BOX PROTEIN SKIP23"/>
    <property type="match status" value="1"/>
</dbReference>